<protein>
    <recommendedName>
        <fullName evidence="3">Nephrocystin 3-like N-terminal domain-containing protein</fullName>
    </recommendedName>
</protein>
<dbReference type="Pfam" id="PF24883">
    <property type="entry name" value="NPHP3_N"/>
    <property type="match status" value="1"/>
</dbReference>
<dbReference type="PANTHER" id="PTHR10039">
    <property type="entry name" value="AMELOGENIN"/>
    <property type="match status" value="1"/>
</dbReference>
<organism evidence="4 5">
    <name type="scientific">Marasmius tenuissimus</name>
    <dbReference type="NCBI Taxonomy" id="585030"/>
    <lineage>
        <taxon>Eukaryota</taxon>
        <taxon>Fungi</taxon>
        <taxon>Dikarya</taxon>
        <taxon>Basidiomycota</taxon>
        <taxon>Agaricomycotina</taxon>
        <taxon>Agaricomycetes</taxon>
        <taxon>Agaricomycetidae</taxon>
        <taxon>Agaricales</taxon>
        <taxon>Marasmiineae</taxon>
        <taxon>Marasmiaceae</taxon>
        <taxon>Marasmius</taxon>
    </lineage>
</organism>
<dbReference type="InterPro" id="IPR056884">
    <property type="entry name" value="NPHP3-like_N"/>
</dbReference>
<dbReference type="PANTHER" id="PTHR10039:SF14">
    <property type="entry name" value="NACHT DOMAIN-CONTAINING PROTEIN"/>
    <property type="match status" value="1"/>
</dbReference>
<evidence type="ECO:0000256" key="2">
    <source>
        <dbReference type="SAM" id="MobiDB-lite"/>
    </source>
</evidence>
<sequence length="556" mass="62636">MQNINNGADLKKSDKDTAPYQGNAARDATTPTISNPHQALWQEIASVGASHDAEQQSERGGCIEGTCEPLLKIINDWTVGEGENAPICWLSGVVGVGKSAIAMTVAKRCEAEGRLVSSFFFSRHDLKRNNPSSLVLTIASGLASTIPSIRGPIEQRISNDPTILTDSLEDQFRELISKPVQALTWTSQFPNIVVIDELDACGDEETQLRILSTIQLAYHETPSFPLRFLICSRGECWIHEAFDAHPLRQLSKVVLVYSSETEKDILRYYRHHFQEIVESPRYTHIQFPSLWPSEDVVEQLAEQSSSQFARASNVVRFIKLEDRDPQDQLRIVREHAFDSTSSPYIGLDAQYTDILGRFPDIDEGRQILAAIVILPSQSPACIELVLGLPPGQVGLALRGLHSVLDVRGQEDEIRFYHTSFRDYLVDSRRSGRFHIDFVAQIHEIARAWLRNLSSRTMGSYSPDQIDKTNGFFTDWVGFCSGSLPRPTQDVLDELRNVDLAAVFFCRYQYRAQEAPPSERETVDRDWRELYGQLVSWVAEADNADDLVHKFSNPPQM</sequence>
<dbReference type="EMBL" id="JBBXMP010000030">
    <property type="protein sequence ID" value="KAL0066963.1"/>
    <property type="molecule type" value="Genomic_DNA"/>
</dbReference>
<evidence type="ECO:0000256" key="1">
    <source>
        <dbReference type="ARBA" id="ARBA00022737"/>
    </source>
</evidence>
<reference evidence="4 5" key="1">
    <citation type="submission" date="2024-05" db="EMBL/GenBank/DDBJ databases">
        <title>A draft genome resource for the thread blight pathogen Marasmius tenuissimus strain MS-2.</title>
        <authorList>
            <person name="Yulfo-Soto G.E."/>
            <person name="Baruah I.K."/>
            <person name="Amoako-Attah I."/>
            <person name="Bukari Y."/>
            <person name="Meinhardt L.W."/>
            <person name="Bailey B.A."/>
            <person name="Cohen S.P."/>
        </authorList>
    </citation>
    <scope>NUCLEOTIDE SEQUENCE [LARGE SCALE GENOMIC DNA]</scope>
    <source>
        <strain evidence="4 5">MS-2</strain>
    </source>
</reference>
<dbReference type="InterPro" id="IPR027417">
    <property type="entry name" value="P-loop_NTPase"/>
</dbReference>
<evidence type="ECO:0000313" key="5">
    <source>
        <dbReference type="Proteomes" id="UP001437256"/>
    </source>
</evidence>
<feature type="domain" description="Nephrocystin 3-like N-terminal" evidence="3">
    <location>
        <begin position="65"/>
        <end position="233"/>
    </location>
</feature>
<keyword evidence="1" id="KW-0677">Repeat</keyword>
<keyword evidence="5" id="KW-1185">Reference proteome</keyword>
<evidence type="ECO:0000313" key="4">
    <source>
        <dbReference type="EMBL" id="KAL0066963.1"/>
    </source>
</evidence>
<comment type="caution">
    <text evidence="4">The sequence shown here is derived from an EMBL/GenBank/DDBJ whole genome shotgun (WGS) entry which is preliminary data.</text>
</comment>
<gene>
    <name evidence="4" type="ORF">AAF712_005952</name>
</gene>
<dbReference type="Proteomes" id="UP001437256">
    <property type="component" value="Unassembled WGS sequence"/>
</dbReference>
<dbReference type="SUPFAM" id="SSF52540">
    <property type="entry name" value="P-loop containing nucleoside triphosphate hydrolases"/>
    <property type="match status" value="1"/>
</dbReference>
<feature type="region of interest" description="Disordered" evidence="2">
    <location>
        <begin position="1"/>
        <end position="32"/>
    </location>
</feature>
<evidence type="ECO:0000259" key="3">
    <source>
        <dbReference type="Pfam" id="PF24883"/>
    </source>
</evidence>
<accession>A0ABR3A1R5</accession>
<name>A0ABR3A1R5_9AGAR</name>
<dbReference type="Gene3D" id="3.40.50.300">
    <property type="entry name" value="P-loop containing nucleotide triphosphate hydrolases"/>
    <property type="match status" value="1"/>
</dbReference>
<proteinExistence type="predicted"/>